<gene>
    <name evidence="1" type="ORF">AWN90_42120</name>
</gene>
<dbReference type="EMBL" id="LWGR01000013">
    <property type="protein sequence ID" value="KZM71111.1"/>
    <property type="molecule type" value="Genomic_DNA"/>
</dbReference>
<organism evidence="1 2">
    <name type="scientific">Nocardia terpenica</name>
    <dbReference type="NCBI Taxonomy" id="455432"/>
    <lineage>
        <taxon>Bacteria</taxon>
        <taxon>Bacillati</taxon>
        <taxon>Actinomycetota</taxon>
        <taxon>Actinomycetes</taxon>
        <taxon>Mycobacteriales</taxon>
        <taxon>Nocardiaceae</taxon>
        <taxon>Nocardia</taxon>
    </lineage>
</organism>
<protein>
    <submittedName>
        <fullName evidence="1">Uncharacterized protein</fullName>
    </submittedName>
</protein>
<comment type="caution">
    <text evidence="1">The sequence shown here is derived from an EMBL/GenBank/DDBJ whole genome shotgun (WGS) entry which is preliminary data.</text>
</comment>
<dbReference type="Proteomes" id="UP000076512">
    <property type="component" value="Unassembled WGS sequence"/>
</dbReference>
<keyword evidence="2" id="KW-1185">Reference proteome</keyword>
<evidence type="ECO:0000313" key="2">
    <source>
        <dbReference type="Proteomes" id="UP000076512"/>
    </source>
</evidence>
<sequence length="152" mass="16665">MDDLKFTLVRIGENPYQSDDRRVFVISATDDDGDQYGVLTGAPYIECGPFRAIRDAVVVELPEVEKTPGTAIWRIKNGPDGGPRVPENDLDQMIEVGRAAIAVKIALGKARSPEQLTSDLNRLLGLTYLDPGNVDARGRLRAALAEGRVRFE</sequence>
<dbReference type="STRING" id="455432.AWN90_42120"/>
<proteinExistence type="predicted"/>
<dbReference type="AlphaFoldDB" id="A0A164K7C3"/>
<accession>A0A164K7C3</accession>
<evidence type="ECO:0000313" key="1">
    <source>
        <dbReference type="EMBL" id="KZM71111.1"/>
    </source>
</evidence>
<reference evidence="1 2" key="1">
    <citation type="submission" date="2016-04" db="EMBL/GenBank/DDBJ databases">
        <authorList>
            <person name="Evans L.H."/>
            <person name="Alamgir A."/>
            <person name="Owens N."/>
            <person name="Weber N.D."/>
            <person name="Virtaneva K."/>
            <person name="Barbian K."/>
            <person name="Babar A."/>
            <person name="Rosenke K."/>
        </authorList>
    </citation>
    <scope>NUCLEOTIDE SEQUENCE [LARGE SCALE GENOMIC DNA]</scope>
    <source>
        <strain evidence="1 2">IFM 0406</strain>
    </source>
</reference>
<name>A0A164K7C3_9NOCA</name>